<evidence type="ECO:0000313" key="3">
    <source>
        <dbReference type="EMBL" id="KYN21460.1"/>
    </source>
</evidence>
<dbReference type="AlphaFoldDB" id="A0A151J974"/>
<evidence type="ECO:0000256" key="2">
    <source>
        <dbReference type="SAM" id="SignalP"/>
    </source>
</evidence>
<reference evidence="3 4" key="1">
    <citation type="submission" date="2015-09" db="EMBL/GenBank/DDBJ databases">
        <title>Trachymyrmex cornetzi WGS genome.</title>
        <authorList>
            <person name="Nygaard S."/>
            <person name="Hu H."/>
            <person name="Boomsma J."/>
            <person name="Zhang G."/>
        </authorList>
    </citation>
    <scope>NUCLEOTIDE SEQUENCE [LARGE SCALE GENOMIC DNA]</scope>
    <source>
        <strain evidence="3">Tcor2-1</strain>
        <tissue evidence="3">Whole body</tissue>
    </source>
</reference>
<evidence type="ECO:0000256" key="1">
    <source>
        <dbReference type="SAM" id="MobiDB-lite"/>
    </source>
</evidence>
<keyword evidence="4" id="KW-1185">Reference proteome</keyword>
<dbReference type="Proteomes" id="UP000078492">
    <property type="component" value="Unassembled WGS sequence"/>
</dbReference>
<accession>A0A151J974</accession>
<gene>
    <name evidence="3" type="ORF">ALC57_06159</name>
</gene>
<keyword evidence="2" id="KW-0732">Signal</keyword>
<evidence type="ECO:0000313" key="4">
    <source>
        <dbReference type="Proteomes" id="UP000078492"/>
    </source>
</evidence>
<organism evidence="3 4">
    <name type="scientific">Trachymyrmex cornetzi</name>
    <dbReference type="NCBI Taxonomy" id="471704"/>
    <lineage>
        <taxon>Eukaryota</taxon>
        <taxon>Metazoa</taxon>
        <taxon>Ecdysozoa</taxon>
        <taxon>Arthropoda</taxon>
        <taxon>Hexapoda</taxon>
        <taxon>Insecta</taxon>
        <taxon>Pterygota</taxon>
        <taxon>Neoptera</taxon>
        <taxon>Endopterygota</taxon>
        <taxon>Hymenoptera</taxon>
        <taxon>Apocrita</taxon>
        <taxon>Aculeata</taxon>
        <taxon>Formicoidea</taxon>
        <taxon>Formicidae</taxon>
        <taxon>Myrmicinae</taxon>
        <taxon>Trachymyrmex</taxon>
    </lineage>
</organism>
<feature type="signal peptide" evidence="2">
    <location>
        <begin position="1"/>
        <end position="20"/>
    </location>
</feature>
<feature type="chain" id="PRO_5007582535" evidence="2">
    <location>
        <begin position="21"/>
        <end position="118"/>
    </location>
</feature>
<sequence>MNSHLKIVAIICFLLNYMLDLKTRIKWFSCNPLLKKQINSPSRVFLGFTKEKKLSVKLSLYSFHAFYDCIFCYEKQEKTGPRSRYFNILSERADERTAESTYQDARRAYEKKDESRED</sequence>
<name>A0A151J974_9HYME</name>
<proteinExistence type="predicted"/>
<protein>
    <submittedName>
        <fullName evidence="3">Uncharacterized protein</fullName>
    </submittedName>
</protein>
<dbReference type="EMBL" id="KQ979442">
    <property type="protein sequence ID" value="KYN21460.1"/>
    <property type="molecule type" value="Genomic_DNA"/>
</dbReference>
<feature type="region of interest" description="Disordered" evidence="1">
    <location>
        <begin position="94"/>
        <end position="118"/>
    </location>
</feature>